<sequence>MFKSRLWLCMRLGRKTTTRRGQRRGQRGTDLGDHCKYFSWYDEEEGTKWQRRALLEARDEIRKKDRVIEQLQKPFHK</sequence>
<name>A0A816JKW7_BRANA</name>
<organism evidence="1">
    <name type="scientific">Brassica napus</name>
    <name type="common">Rape</name>
    <dbReference type="NCBI Taxonomy" id="3708"/>
    <lineage>
        <taxon>Eukaryota</taxon>
        <taxon>Viridiplantae</taxon>
        <taxon>Streptophyta</taxon>
        <taxon>Embryophyta</taxon>
        <taxon>Tracheophyta</taxon>
        <taxon>Spermatophyta</taxon>
        <taxon>Magnoliopsida</taxon>
        <taxon>eudicotyledons</taxon>
        <taxon>Gunneridae</taxon>
        <taxon>Pentapetalae</taxon>
        <taxon>rosids</taxon>
        <taxon>malvids</taxon>
        <taxon>Brassicales</taxon>
        <taxon>Brassicaceae</taxon>
        <taxon>Brassiceae</taxon>
        <taxon>Brassica</taxon>
    </lineage>
</organism>
<dbReference type="AlphaFoldDB" id="A0A816JKW7"/>
<accession>A0A816JKW7</accession>
<dbReference type="EMBL" id="HG994368">
    <property type="protein sequence ID" value="CAF1840002.1"/>
    <property type="molecule type" value="Genomic_DNA"/>
</dbReference>
<gene>
    <name evidence="1" type="ORF">DARMORV10_C04P28730.1</name>
</gene>
<dbReference type="Proteomes" id="UP001295469">
    <property type="component" value="Chromosome C04"/>
</dbReference>
<reference evidence="1" key="1">
    <citation type="submission" date="2021-01" db="EMBL/GenBank/DDBJ databases">
        <authorList>
            <consortium name="Genoscope - CEA"/>
            <person name="William W."/>
        </authorList>
    </citation>
    <scope>NUCLEOTIDE SEQUENCE</scope>
</reference>
<proteinExistence type="predicted"/>
<protein>
    <submittedName>
        <fullName evidence="1">(rape) hypothetical protein</fullName>
    </submittedName>
</protein>
<evidence type="ECO:0000313" key="1">
    <source>
        <dbReference type="EMBL" id="CAF1840002.1"/>
    </source>
</evidence>